<dbReference type="RefSeq" id="WP_377975448.1">
    <property type="nucleotide sequence ID" value="NZ_JBBKYA010000002.1"/>
</dbReference>
<dbReference type="CDD" id="cd04647">
    <property type="entry name" value="LbH_MAT_like"/>
    <property type="match status" value="1"/>
</dbReference>
<dbReference type="InterPro" id="IPR051159">
    <property type="entry name" value="Hexapeptide_acetyltransf"/>
</dbReference>
<keyword evidence="5" id="KW-1185">Reference proteome</keyword>
<proteinExistence type="predicted"/>
<accession>A0ABW6D5C7</accession>
<evidence type="ECO:0000313" key="4">
    <source>
        <dbReference type="EMBL" id="MFD3275477.1"/>
    </source>
</evidence>
<dbReference type="InterPro" id="IPR001451">
    <property type="entry name" value="Hexapep"/>
</dbReference>
<keyword evidence="3 4" id="KW-0012">Acyltransferase</keyword>
<dbReference type="EC" id="2.3.1.-" evidence="4"/>
<dbReference type="Gene3D" id="2.160.10.10">
    <property type="entry name" value="Hexapeptide repeat proteins"/>
    <property type="match status" value="1"/>
</dbReference>
<dbReference type="PROSITE" id="PS00101">
    <property type="entry name" value="HEXAPEP_TRANSFERASES"/>
    <property type="match status" value="1"/>
</dbReference>
<evidence type="ECO:0000256" key="3">
    <source>
        <dbReference type="ARBA" id="ARBA00023315"/>
    </source>
</evidence>
<comment type="caution">
    <text evidence="4">The sequence shown here is derived from an EMBL/GenBank/DDBJ whole genome shotgun (WGS) entry which is preliminary data.</text>
</comment>
<organism evidence="4 5">
    <name type="scientific">Aquirufa echingensis</name>
    <dbReference type="NCBI Taxonomy" id="3096516"/>
    <lineage>
        <taxon>Bacteria</taxon>
        <taxon>Pseudomonadati</taxon>
        <taxon>Bacteroidota</taxon>
        <taxon>Cytophagia</taxon>
        <taxon>Cytophagales</taxon>
        <taxon>Flectobacillaceae</taxon>
        <taxon>Aquirufa</taxon>
    </lineage>
</organism>
<dbReference type="PANTHER" id="PTHR23416">
    <property type="entry name" value="SIALIC ACID SYNTHASE-RELATED"/>
    <property type="match status" value="1"/>
</dbReference>
<dbReference type="Proteomes" id="UP001598114">
    <property type="component" value="Unassembled WGS sequence"/>
</dbReference>
<keyword evidence="1 4" id="KW-0808">Transferase</keyword>
<keyword evidence="2" id="KW-0677">Repeat</keyword>
<dbReference type="InterPro" id="IPR018357">
    <property type="entry name" value="Hexapep_transf_CS"/>
</dbReference>
<protein>
    <submittedName>
        <fullName evidence="4">Acyltransferase</fullName>
        <ecNumber evidence="4">2.3.1.-</ecNumber>
    </submittedName>
</protein>
<evidence type="ECO:0000313" key="5">
    <source>
        <dbReference type="Proteomes" id="UP001598114"/>
    </source>
</evidence>
<name>A0ABW6D5C7_9BACT</name>
<sequence length="166" mass="18241">MIKLIFLKFARHLIRFIKPLIRFIAEEADLVLYYPRLAIGQNQLLFKDSVKDISNNIPKSVYFNTRSGQISIGSNTVFGENVMVLTGKHNYLSNVENIEDLHQVPLSGRDIVIGDNCYIGSGAIIIGPVKIGDFAVIGAGAVVTKDVDSYLMVGGVPAKTVKKLTF</sequence>
<dbReference type="GO" id="GO:0016746">
    <property type="term" value="F:acyltransferase activity"/>
    <property type="evidence" value="ECO:0007669"/>
    <property type="project" value="UniProtKB-KW"/>
</dbReference>
<reference evidence="4 5" key="1">
    <citation type="submission" date="2024-03" db="EMBL/GenBank/DDBJ databases">
        <title>Aquirufa genome sequencing.</title>
        <authorList>
            <person name="Pitt A."/>
            <person name="Hahn M.W."/>
        </authorList>
    </citation>
    <scope>NUCLEOTIDE SEQUENCE [LARGE SCALE GENOMIC DNA]</scope>
    <source>
        <strain evidence="4 5">PLAD-142S6K</strain>
    </source>
</reference>
<dbReference type="InterPro" id="IPR011004">
    <property type="entry name" value="Trimer_LpxA-like_sf"/>
</dbReference>
<dbReference type="EMBL" id="JBBKYA010000002">
    <property type="protein sequence ID" value="MFD3275477.1"/>
    <property type="molecule type" value="Genomic_DNA"/>
</dbReference>
<gene>
    <name evidence="4" type="ORF">SKC38_04455</name>
</gene>
<dbReference type="SUPFAM" id="SSF51161">
    <property type="entry name" value="Trimeric LpxA-like enzymes"/>
    <property type="match status" value="1"/>
</dbReference>
<dbReference type="Pfam" id="PF00132">
    <property type="entry name" value="Hexapep"/>
    <property type="match status" value="1"/>
</dbReference>
<evidence type="ECO:0000256" key="1">
    <source>
        <dbReference type="ARBA" id="ARBA00022679"/>
    </source>
</evidence>
<evidence type="ECO:0000256" key="2">
    <source>
        <dbReference type="ARBA" id="ARBA00022737"/>
    </source>
</evidence>